<sequence>MKLPLPPAMSEFKTNKTSTVHPASSSLHPFPFRWKVSFHQFNIRLLFSQSSPNELKTALVVLSGLSSKIHRVSLSSNIIPSANSSSKPNLLKLFAAHLSSESG</sequence>
<evidence type="ECO:0000313" key="2">
    <source>
        <dbReference type="EMBL" id="GBN86958.1"/>
    </source>
</evidence>
<dbReference type="EMBL" id="BGPR01021554">
    <property type="protein sequence ID" value="GBN86958.1"/>
    <property type="molecule type" value="Genomic_DNA"/>
</dbReference>
<gene>
    <name evidence="2" type="ORF">AVEN_11282_1</name>
</gene>
<dbReference type="AlphaFoldDB" id="A0A4Y2SFC7"/>
<evidence type="ECO:0000256" key="1">
    <source>
        <dbReference type="SAM" id="MobiDB-lite"/>
    </source>
</evidence>
<reference evidence="2 3" key="1">
    <citation type="journal article" date="2019" name="Sci. Rep.">
        <title>Orb-weaving spider Araneus ventricosus genome elucidates the spidroin gene catalogue.</title>
        <authorList>
            <person name="Kono N."/>
            <person name="Nakamura H."/>
            <person name="Ohtoshi R."/>
            <person name="Moran D.A.P."/>
            <person name="Shinohara A."/>
            <person name="Yoshida Y."/>
            <person name="Fujiwara M."/>
            <person name="Mori M."/>
            <person name="Tomita M."/>
            <person name="Arakawa K."/>
        </authorList>
    </citation>
    <scope>NUCLEOTIDE SEQUENCE [LARGE SCALE GENOMIC DNA]</scope>
</reference>
<protein>
    <submittedName>
        <fullName evidence="2">Uncharacterized protein</fullName>
    </submittedName>
</protein>
<accession>A0A4Y2SFC7</accession>
<name>A0A4Y2SFC7_ARAVE</name>
<organism evidence="2 3">
    <name type="scientific">Araneus ventricosus</name>
    <name type="common">Orbweaver spider</name>
    <name type="synonym">Epeira ventricosa</name>
    <dbReference type="NCBI Taxonomy" id="182803"/>
    <lineage>
        <taxon>Eukaryota</taxon>
        <taxon>Metazoa</taxon>
        <taxon>Ecdysozoa</taxon>
        <taxon>Arthropoda</taxon>
        <taxon>Chelicerata</taxon>
        <taxon>Arachnida</taxon>
        <taxon>Araneae</taxon>
        <taxon>Araneomorphae</taxon>
        <taxon>Entelegynae</taxon>
        <taxon>Araneoidea</taxon>
        <taxon>Araneidae</taxon>
        <taxon>Araneus</taxon>
    </lineage>
</organism>
<dbReference type="Proteomes" id="UP000499080">
    <property type="component" value="Unassembled WGS sequence"/>
</dbReference>
<proteinExistence type="predicted"/>
<feature type="region of interest" description="Disordered" evidence="1">
    <location>
        <begin position="1"/>
        <end position="25"/>
    </location>
</feature>
<keyword evidence="3" id="KW-1185">Reference proteome</keyword>
<feature type="compositionally biased region" description="Polar residues" evidence="1">
    <location>
        <begin position="15"/>
        <end position="25"/>
    </location>
</feature>
<comment type="caution">
    <text evidence="2">The sequence shown here is derived from an EMBL/GenBank/DDBJ whole genome shotgun (WGS) entry which is preliminary data.</text>
</comment>
<evidence type="ECO:0000313" key="3">
    <source>
        <dbReference type="Proteomes" id="UP000499080"/>
    </source>
</evidence>